<feature type="domain" description="UspA" evidence="4">
    <location>
        <begin position="7"/>
        <end position="145"/>
    </location>
</feature>
<dbReference type="EMBL" id="JACIDT010000003">
    <property type="protein sequence ID" value="MBB3925604.1"/>
    <property type="molecule type" value="Genomic_DNA"/>
</dbReference>
<evidence type="ECO:0000256" key="3">
    <source>
        <dbReference type="ARBA" id="ARBA00022840"/>
    </source>
</evidence>
<dbReference type="PANTHER" id="PTHR46268">
    <property type="entry name" value="STRESS RESPONSE PROTEIN NHAX"/>
    <property type="match status" value="1"/>
</dbReference>
<protein>
    <submittedName>
        <fullName evidence="5">Nucleotide-binding universal stress UspA family protein</fullName>
    </submittedName>
</protein>
<dbReference type="Proteomes" id="UP000571950">
    <property type="component" value="Unassembled WGS sequence"/>
</dbReference>
<dbReference type="Pfam" id="PF00582">
    <property type="entry name" value="Usp"/>
    <property type="match status" value="2"/>
</dbReference>
<dbReference type="PANTHER" id="PTHR46268:SF27">
    <property type="entry name" value="UNIVERSAL STRESS PROTEIN RV2623"/>
    <property type="match status" value="1"/>
</dbReference>
<dbReference type="RefSeq" id="WP_188071135.1">
    <property type="nucleotide sequence ID" value="NZ_BSPS01000018.1"/>
</dbReference>
<accession>A0A7W6FQ22</accession>
<comment type="similarity">
    <text evidence="1">Belongs to the universal stress protein A family.</text>
</comment>
<sequence length="295" mass="31829">MAEAPSTIALATDLSHRSDRALDRAVQLARAWKARLLVIHAIEDGAQSYGDGGYPLPSWRRPPDPAKAVRQRLHRDLQREDTGLDLDIVVESGTPASLVLEKARVAGAGLIVTGVARDETLGRMILGDTVDKLLRASPIPILVVRNRAPAPYDAMVVATDFSPGAHEMLKSARGLFPGLGLSLFHAYDVPFASYLNRAEIDREFEGYGREAADRLLREAGLSEEEARSVPRLIEMGSPEVLLRDYEAASGDVLTVVGTHGGGLIYRALIGSTARKIINAVESDVLVVPPSDRSTP</sequence>
<dbReference type="InterPro" id="IPR006016">
    <property type="entry name" value="UspA"/>
</dbReference>
<evidence type="ECO:0000259" key="4">
    <source>
        <dbReference type="Pfam" id="PF00582"/>
    </source>
</evidence>
<organism evidence="5 6">
    <name type="scientific">Sphingobium jiangsuense</name>
    <dbReference type="NCBI Taxonomy" id="870476"/>
    <lineage>
        <taxon>Bacteria</taxon>
        <taxon>Pseudomonadati</taxon>
        <taxon>Pseudomonadota</taxon>
        <taxon>Alphaproteobacteria</taxon>
        <taxon>Sphingomonadales</taxon>
        <taxon>Sphingomonadaceae</taxon>
        <taxon>Sphingobium</taxon>
    </lineage>
</organism>
<dbReference type="SUPFAM" id="SSF52402">
    <property type="entry name" value="Adenine nucleotide alpha hydrolases-like"/>
    <property type="match status" value="2"/>
</dbReference>
<reference evidence="5 6" key="1">
    <citation type="submission" date="2020-08" db="EMBL/GenBank/DDBJ databases">
        <title>Genomic Encyclopedia of Type Strains, Phase IV (KMG-IV): sequencing the most valuable type-strain genomes for metagenomic binning, comparative biology and taxonomic classification.</title>
        <authorList>
            <person name="Goeker M."/>
        </authorList>
    </citation>
    <scope>NUCLEOTIDE SEQUENCE [LARGE SCALE GENOMIC DNA]</scope>
    <source>
        <strain evidence="5 6">DSM 26189</strain>
    </source>
</reference>
<evidence type="ECO:0000313" key="5">
    <source>
        <dbReference type="EMBL" id="MBB3925604.1"/>
    </source>
</evidence>
<evidence type="ECO:0000256" key="2">
    <source>
        <dbReference type="ARBA" id="ARBA00022741"/>
    </source>
</evidence>
<evidence type="ECO:0000313" key="6">
    <source>
        <dbReference type="Proteomes" id="UP000571950"/>
    </source>
</evidence>
<feature type="domain" description="UspA" evidence="4">
    <location>
        <begin position="152"/>
        <end position="288"/>
    </location>
</feature>
<gene>
    <name evidence="5" type="ORF">GGR43_001317</name>
</gene>
<dbReference type="AlphaFoldDB" id="A0A7W6FQ22"/>
<keyword evidence="2" id="KW-0547">Nucleotide-binding</keyword>
<dbReference type="PRINTS" id="PR01438">
    <property type="entry name" value="UNVRSLSTRESS"/>
</dbReference>
<dbReference type="Gene3D" id="3.40.50.12370">
    <property type="match status" value="1"/>
</dbReference>
<comment type="caution">
    <text evidence="5">The sequence shown here is derived from an EMBL/GenBank/DDBJ whole genome shotgun (WGS) entry which is preliminary data.</text>
</comment>
<keyword evidence="3" id="KW-0067">ATP-binding</keyword>
<name>A0A7W6FQ22_9SPHN</name>
<dbReference type="CDD" id="cd00293">
    <property type="entry name" value="USP-like"/>
    <property type="match status" value="2"/>
</dbReference>
<dbReference type="GO" id="GO:0005524">
    <property type="term" value="F:ATP binding"/>
    <property type="evidence" value="ECO:0007669"/>
    <property type="project" value="UniProtKB-KW"/>
</dbReference>
<proteinExistence type="inferred from homology"/>
<keyword evidence="6" id="KW-1185">Reference proteome</keyword>
<evidence type="ECO:0000256" key="1">
    <source>
        <dbReference type="ARBA" id="ARBA00008791"/>
    </source>
</evidence>
<dbReference type="InterPro" id="IPR006015">
    <property type="entry name" value="Universal_stress_UspA"/>
</dbReference>